<dbReference type="RefSeq" id="XP_065665992.1">
    <property type="nucleotide sequence ID" value="XM_065809920.1"/>
</dbReference>
<dbReference type="InterPro" id="IPR038222">
    <property type="entry name" value="DHHA2_dom_sf"/>
</dbReference>
<protein>
    <submittedName>
        <fullName evidence="8">Exopolyphosphatase PRUNE1 isoform X3</fullName>
    </submittedName>
</protein>
<dbReference type="InterPro" id="IPR038763">
    <property type="entry name" value="DHH_sf"/>
</dbReference>
<dbReference type="SUPFAM" id="SSF64182">
    <property type="entry name" value="DHH phosphoesterases"/>
    <property type="match status" value="1"/>
</dbReference>
<dbReference type="Gene3D" id="3.90.1640.10">
    <property type="entry name" value="inorganic pyrophosphatase (n-terminal core)"/>
    <property type="match status" value="1"/>
</dbReference>
<evidence type="ECO:0000256" key="5">
    <source>
        <dbReference type="ARBA" id="ARBA00023211"/>
    </source>
</evidence>
<comment type="similarity">
    <text evidence="2">Belongs to the PPase class C family. Prune subfamily.</text>
</comment>
<evidence type="ECO:0000256" key="3">
    <source>
        <dbReference type="ARBA" id="ARBA00022723"/>
    </source>
</evidence>
<organism evidence="7 8">
    <name type="scientific">Hydra vulgaris</name>
    <name type="common">Hydra</name>
    <name type="synonym">Hydra attenuata</name>
    <dbReference type="NCBI Taxonomy" id="6087"/>
    <lineage>
        <taxon>Eukaryota</taxon>
        <taxon>Metazoa</taxon>
        <taxon>Cnidaria</taxon>
        <taxon>Hydrozoa</taxon>
        <taxon>Hydroidolina</taxon>
        <taxon>Anthoathecata</taxon>
        <taxon>Aplanulata</taxon>
        <taxon>Hydridae</taxon>
        <taxon>Hydra</taxon>
    </lineage>
</organism>
<evidence type="ECO:0000256" key="1">
    <source>
        <dbReference type="ARBA" id="ARBA00001936"/>
    </source>
</evidence>
<dbReference type="Pfam" id="PF02833">
    <property type="entry name" value="DHHA2"/>
    <property type="match status" value="1"/>
</dbReference>
<keyword evidence="4" id="KW-0378">Hydrolase</keyword>
<evidence type="ECO:0000313" key="7">
    <source>
        <dbReference type="Proteomes" id="UP001652625"/>
    </source>
</evidence>
<evidence type="ECO:0000256" key="2">
    <source>
        <dbReference type="ARBA" id="ARBA00010331"/>
    </source>
</evidence>
<dbReference type="SMART" id="SM01131">
    <property type="entry name" value="DHHA2"/>
    <property type="match status" value="1"/>
</dbReference>
<name>A0ABM4CVN6_HYDVU</name>
<dbReference type="GeneID" id="101237087"/>
<keyword evidence="7" id="KW-1185">Reference proteome</keyword>
<evidence type="ECO:0000259" key="6">
    <source>
        <dbReference type="SMART" id="SM01131"/>
    </source>
</evidence>
<accession>A0ABM4CVN6</accession>
<dbReference type="InterPro" id="IPR004097">
    <property type="entry name" value="DHHA2"/>
</dbReference>
<proteinExistence type="inferred from homology"/>
<dbReference type="Pfam" id="PF01368">
    <property type="entry name" value="DHH"/>
    <property type="match status" value="1"/>
</dbReference>
<keyword evidence="5" id="KW-0464">Manganese</keyword>
<feature type="domain" description="DHHA2" evidence="6">
    <location>
        <begin position="213"/>
        <end position="357"/>
    </location>
</feature>
<dbReference type="Gene3D" id="3.10.310.20">
    <property type="entry name" value="DHHA2 domain"/>
    <property type="match status" value="1"/>
</dbReference>
<dbReference type="InterPro" id="IPR001667">
    <property type="entry name" value="DDH_dom"/>
</dbReference>
<keyword evidence="3" id="KW-0479">Metal-binding</keyword>
<reference evidence="8" key="1">
    <citation type="submission" date="2025-08" db="UniProtKB">
        <authorList>
            <consortium name="RefSeq"/>
        </authorList>
    </citation>
    <scope>IDENTIFICATION</scope>
</reference>
<gene>
    <name evidence="8" type="primary">LOC101237087</name>
</gene>
<dbReference type="PANTHER" id="PTHR12112">
    <property type="entry name" value="BNIP - RELATED"/>
    <property type="match status" value="1"/>
</dbReference>
<sequence length="361" mass="41416">MLQTSGFLDFLKTSKLNISKDANLHLVIGNESADLDSIVCSLVYAYYMSSQPKENFVALLPMHREDFDLCFEASALCKKFDITTDNMVFIDDICINSLNNFKLTLVDHNYETLLQNTENKVVDIIDHHHDDLHHINAKRNIKMVGSCCTLIAEIIYYNKREFFESKPVSEFLLAGILNDTVNLDLHNGRTTELDVFMSEVLLGYTELDKDDYFLMLKTAQSEMSKMSTRGILRKDYKLVSYAEPQIGISSIMLQSETFISRTDFYASCIDFMTIKSLDVIILMFLHCENNVAINRDILVFSLNGDHLNKVTSHLQTQTNLELVYKELPANLKQNASYFSHNINCSRKIVLPLLYDIFKKLS</sequence>
<dbReference type="PANTHER" id="PTHR12112:SF39">
    <property type="entry name" value="EG:152A3.5 PROTEIN (FBGN0003116_PN PROTEIN)"/>
    <property type="match status" value="1"/>
</dbReference>
<dbReference type="Proteomes" id="UP001652625">
    <property type="component" value="Chromosome 11"/>
</dbReference>
<evidence type="ECO:0000313" key="8">
    <source>
        <dbReference type="RefSeq" id="XP_065665992.1"/>
    </source>
</evidence>
<evidence type="ECO:0000256" key="4">
    <source>
        <dbReference type="ARBA" id="ARBA00022801"/>
    </source>
</evidence>
<comment type="cofactor">
    <cofactor evidence="1">
        <name>Mn(2+)</name>
        <dbReference type="ChEBI" id="CHEBI:29035"/>
    </cofactor>
</comment>